<keyword evidence="1" id="KW-0472">Membrane</keyword>
<accession>A0A0E9QQS8</accession>
<reference evidence="2" key="1">
    <citation type="submission" date="2014-11" db="EMBL/GenBank/DDBJ databases">
        <authorList>
            <person name="Amaro Gonzalez C."/>
        </authorList>
    </citation>
    <scope>NUCLEOTIDE SEQUENCE</scope>
</reference>
<proteinExistence type="predicted"/>
<reference evidence="2" key="2">
    <citation type="journal article" date="2015" name="Fish Shellfish Immunol.">
        <title>Early steps in the European eel (Anguilla anguilla)-Vibrio vulnificus interaction in the gills: Role of the RtxA13 toxin.</title>
        <authorList>
            <person name="Callol A."/>
            <person name="Pajuelo D."/>
            <person name="Ebbesson L."/>
            <person name="Teles M."/>
            <person name="MacKenzie S."/>
            <person name="Amaro C."/>
        </authorList>
    </citation>
    <scope>NUCLEOTIDE SEQUENCE</scope>
</reference>
<keyword evidence="1" id="KW-0812">Transmembrane</keyword>
<name>A0A0E9QQS8_ANGAN</name>
<sequence length="53" mass="5930">MHHETLQGSLQYEGNVNTKLLINSFTCILDSYTYGLLTLLILHTNLGLHPSSN</sequence>
<dbReference type="AlphaFoldDB" id="A0A0E9QQS8"/>
<feature type="transmembrane region" description="Helical" evidence="1">
    <location>
        <begin position="20"/>
        <end position="42"/>
    </location>
</feature>
<keyword evidence="1" id="KW-1133">Transmembrane helix</keyword>
<dbReference type="EMBL" id="GBXM01089765">
    <property type="protein sequence ID" value="JAH18812.1"/>
    <property type="molecule type" value="Transcribed_RNA"/>
</dbReference>
<organism evidence="2">
    <name type="scientific">Anguilla anguilla</name>
    <name type="common">European freshwater eel</name>
    <name type="synonym">Muraena anguilla</name>
    <dbReference type="NCBI Taxonomy" id="7936"/>
    <lineage>
        <taxon>Eukaryota</taxon>
        <taxon>Metazoa</taxon>
        <taxon>Chordata</taxon>
        <taxon>Craniata</taxon>
        <taxon>Vertebrata</taxon>
        <taxon>Euteleostomi</taxon>
        <taxon>Actinopterygii</taxon>
        <taxon>Neopterygii</taxon>
        <taxon>Teleostei</taxon>
        <taxon>Anguilliformes</taxon>
        <taxon>Anguillidae</taxon>
        <taxon>Anguilla</taxon>
    </lineage>
</organism>
<evidence type="ECO:0000313" key="2">
    <source>
        <dbReference type="EMBL" id="JAH18812.1"/>
    </source>
</evidence>
<protein>
    <submittedName>
        <fullName evidence="2">Uncharacterized protein</fullName>
    </submittedName>
</protein>
<evidence type="ECO:0000256" key="1">
    <source>
        <dbReference type="SAM" id="Phobius"/>
    </source>
</evidence>